<dbReference type="Proteomes" id="UP000288216">
    <property type="component" value="Unassembled WGS sequence"/>
</dbReference>
<dbReference type="CDD" id="cd01647">
    <property type="entry name" value="RT_LTR"/>
    <property type="match status" value="1"/>
</dbReference>
<dbReference type="PANTHER" id="PTHR24559:SF444">
    <property type="entry name" value="REVERSE TRANSCRIPTASE DOMAIN-CONTAINING PROTEIN"/>
    <property type="match status" value="1"/>
</dbReference>
<dbReference type="EMBL" id="BFAA01001190">
    <property type="protein sequence ID" value="GCB61564.1"/>
    <property type="molecule type" value="Genomic_DNA"/>
</dbReference>
<evidence type="ECO:0000256" key="2">
    <source>
        <dbReference type="ARBA" id="ARBA00012180"/>
    </source>
</evidence>
<dbReference type="InterPro" id="IPR043128">
    <property type="entry name" value="Rev_trsase/Diguanyl_cyclase"/>
</dbReference>
<dbReference type="AlphaFoldDB" id="A0A401NL19"/>
<accession>A0A401NL19</accession>
<sequence length="132" mass="15382">MVIDYNQTINRYTQLDAYTLPRISDMVNQIAQYRVFSTVDLKPAYHQLPIHNADRPYTAFEADGRLYYFLRVPFCITNGLSVFQREMGRMVDRRVRATFPYLDNVTSCGHDQQDHASNLSKFLHTATLLNLT</sequence>
<dbReference type="Gene3D" id="3.30.70.270">
    <property type="match status" value="1"/>
</dbReference>
<dbReference type="OrthoDB" id="9906959at2759"/>
<comment type="similarity">
    <text evidence="1">Belongs to the beta type-B retroviral polymerase family. HERV class-II K(HML-2) pol subfamily.</text>
</comment>
<gene>
    <name evidence="4" type="ORF">scyTo_0004120</name>
</gene>
<dbReference type="InterPro" id="IPR043502">
    <property type="entry name" value="DNA/RNA_pol_sf"/>
</dbReference>
<organism evidence="4 5">
    <name type="scientific">Scyliorhinus torazame</name>
    <name type="common">Cloudy catshark</name>
    <name type="synonym">Catulus torazame</name>
    <dbReference type="NCBI Taxonomy" id="75743"/>
    <lineage>
        <taxon>Eukaryota</taxon>
        <taxon>Metazoa</taxon>
        <taxon>Chordata</taxon>
        <taxon>Craniata</taxon>
        <taxon>Vertebrata</taxon>
        <taxon>Chondrichthyes</taxon>
        <taxon>Elasmobranchii</taxon>
        <taxon>Galeomorphii</taxon>
        <taxon>Galeoidea</taxon>
        <taxon>Carcharhiniformes</taxon>
        <taxon>Scyliorhinidae</taxon>
        <taxon>Scyliorhinus</taxon>
    </lineage>
</organism>
<comment type="caution">
    <text evidence="4">The sequence shown here is derived from an EMBL/GenBank/DDBJ whole genome shotgun (WGS) entry which is preliminary data.</text>
</comment>
<dbReference type="PANTHER" id="PTHR24559">
    <property type="entry name" value="TRANSPOSON TY3-I GAG-POL POLYPROTEIN"/>
    <property type="match status" value="1"/>
</dbReference>
<proteinExistence type="inferred from homology"/>
<dbReference type="OMA" id="NQTINRY"/>
<dbReference type="GO" id="GO:0004523">
    <property type="term" value="F:RNA-DNA hybrid ribonuclease activity"/>
    <property type="evidence" value="ECO:0007669"/>
    <property type="project" value="UniProtKB-EC"/>
</dbReference>
<evidence type="ECO:0000259" key="3">
    <source>
        <dbReference type="Pfam" id="PF00078"/>
    </source>
</evidence>
<reference evidence="4 5" key="1">
    <citation type="journal article" date="2018" name="Nat. Ecol. Evol.">
        <title>Shark genomes provide insights into elasmobranch evolution and the origin of vertebrates.</title>
        <authorList>
            <person name="Hara Y"/>
            <person name="Yamaguchi K"/>
            <person name="Onimaru K"/>
            <person name="Kadota M"/>
            <person name="Koyanagi M"/>
            <person name="Keeley SD"/>
            <person name="Tatsumi K"/>
            <person name="Tanaka K"/>
            <person name="Motone F"/>
            <person name="Kageyama Y"/>
            <person name="Nozu R"/>
            <person name="Adachi N"/>
            <person name="Nishimura O"/>
            <person name="Nakagawa R"/>
            <person name="Tanegashima C"/>
            <person name="Kiyatake I"/>
            <person name="Matsumoto R"/>
            <person name="Murakumo K"/>
            <person name="Nishida K"/>
            <person name="Terakita A"/>
            <person name="Kuratani S"/>
            <person name="Sato K"/>
            <person name="Hyodo S Kuraku.S."/>
        </authorList>
    </citation>
    <scope>NUCLEOTIDE SEQUENCE [LARGE SCALE GENOMIC DNA]</scope>
</reference>
<dbReference type="SUPFAM" id="SSF56672">
    <property type="entry name" value="DNA/RNA polymerases"/>
    <property type="match status" value="1"/>
</dbReference>
<protein>
    <recommendedName>
        <fullName evidence="2">ribonuclease H</fullName>
        <ecNumber evidence="2">3.1.26.4</ecNumber>
    </recommendedName>
</protein>
<dbReference type="Gene3D" id="3.10.10.10">
    <property type="entry name" value="HIV Type 1 Reverse Transcriptase, subunit A, domain 1"/>
    <property type="match status" value="1"/>
</dbReference>
<dbReference type="Pfam" id="PF00078">
    <property type="entry name" value="RVT_1"/>
    <property type="match status" value="1"/>
</dbReference>
<feature type="domain" description="Reverse transcriptase" evidence="3">
    <location>
        <begin position="9"/>
        <end position="128"/>
    </location>
</feature>
<keyword evidence="5" id="KW-1185">Reference proteome</keyword>
<dbReference type="InterPro" id="IPR053134">
    <property type="entry name" value="RNA-dir_DNA_polymerase"/>
</dbReference>
<evidence type="ECO:0000256" key="1">
    <source>
        <dbReference type="ARBA" id="ARBA00010879"/>
    </source>
</evidence>
<dbReference type="EC" id="3.1.26.4" evidence="2"/>
<name>A0A401NL19_SCYTO</name>
<dbReference type="STRING" id="75743.A0A401NL19"/>
<evidence type="ECO:0000313" key="4">
    <source>
        <dbReference type="EMBL" id="GCB61564.1"/>
    </source>
</evidence>
<dbReference type="InterPro" id="IPR000477">
    <property type="entry name" value="RT_dom"/>
</dbReference>
<evidence type="ECO:0000313" key="5">
    <source>
        <dbReference type="Proteomes" id="UP000288216"/>
    </source>
</evidence>